<gene>
    <name evidence="7" type="ORF">KG103_11900</name>
</gene>
<feature type="transmembrane region" description="Helical" evidence="6">
    <location>
        <begin position="386"/>
        <end position="405"/>
    </location>
</feature>
<feature type="transmembrane region" description="Helical" evidence="6">
    <location>
        <begin position="469"/>
        <end position="490"/>
    </location>
</feature>
<feature type="transmembrane region" description="Helical" evidence="6">
    <location>
        <begin position="411"/>
        <end position="429"/>
    </location>
</feature>
<keyword evidence="8" id="KW-1185">Reference proteome</keyword>
<dbReference type="InterPro" id="IPR050833">
    <property type="entry name" value="Poly_Biosynth_Transport"/>
</dbReference>
<proteinExistence type="predicted"/>
<feature type="transmembrane region" description="Helical" evidence="6">
    <location>
        <begin position="166"/>
        <end position="188"/>
    </location>
</feature>
<dbReference type="RefSeq" id="WP_207340952.1">
    <property type="nucleotide sequence ID" value="NZ_CP074405.1"/>
</dbReference>
<dbReference type="Proteomes" id="UP000677804">
    <property type="component" value="Chromosome"/>
</dbReference>
<evidence type="ECO:0000256" key="1">
    <source>
        <dbReference type="ARBA" id="ARBA00004651"/>
    </source>
</evidence>
<evidence type="ECO:0000313" key="8">
    <source>
        <dbReference type="Proteomes" id="UP000677804"/>
    </source>
</evidence>
<evidence type="ECO:0000256" key="4">
    <source>
        <dbReference type="ARBA" id="ARBA00022989"/>
    </source>
</evidence>
<feature type="transmembrane region" description="Helical" evidence="6">
    <location>
        <begin position="324"/>
        <end position="344"/>
    </location>
</feature>
<accession>A0ABX8D1I6</accession>
<dbReference type="EMBL" id="CP074405">
    <property type="protein sequence ID" value="QVI61199.1"/>
    <property type="molecule type" value="Genomic_DNA"/>
</dbReference>
<keyword evidence="3 6" id="KW-0812">Transmembrane</keyword>
<feature type="transmembrane region" description="Helical" evidence="6">
    <location>
        <begin position="350"/>
        <end position="374"/>
    </location>
</feature>
<evidence type="ECO:0000313" key="7">
    <source>
        <dbReference type="EMBL" id="QVI61199.1"/>
    </source>
</evidence>
<feature type="transmembrane region" description="Helical" evidence="6">
    <location>
        <begin position="258"/>
        <end position="279"/>
    </location>
</feature>
<feature type="transmembrane region" description="Helical" evidence="6">
    <location>
        <begin position="285"/>
        <end position="303"/>
    </location>
</feature>
<feature type="transmembrane region" description="Helical" evidence="6">
    <location>
        <begin position="139"/>
        <end position="159"/>
    </location>
</feature>
<dbReference type="PANTHER" id="PTHR30250:SF26">
    <property type="entry name" value="PSMA PROTEIN"/>
    <property type="match status" value="1"/>
</dbReference>
<feature type="transmembrane region" description="Helical" evidence="6">
    <location>
        <begin position="441"/>
        <end position="463"/>
    </location>
</feature>
<keyword evidence="5 6" id="KW-0472">Membrane</keyword>
<keyword evidence="4 6" id="KW-1133">Transmembrane helix</keyword>
<evidence type="ECO:0008006" key="9">
    <source>
        <dbReference type="Google" id="ProtNLM"/>
    </source>
</evidence>
<reference evidence="7 8" key="1">
    <citation type="submission" date="2021-05" db="EMBL/GenBank/DDBJ databases">
        <title>Novel species in genus Cellulomonas.</title>
        <authorList>
            <person name="Zhang G."/>
        </authorList>
    </citation>
    <scope>NUCLEOTIDE SEQUENCE [LARGE SCALE GENOMIC DNA]</scope>
    <source>
        <strain evidence="8">zg-ZUI222</strain>
    </source>
</reference>
<evidence type="ECO:0000256" key="6">
    <source>
        <dbReference type="SAM" id="Phobius"/>
    </source>
</evidence>
<keyword evidence="2" id="KW-1003">Cell membrane</keyword>
<feature type="transmembrane region" description="Helical" evidence="6">
    <location>
        <begin position="53"/>
        <end position="77"/>
    </location>
</feature>
<evidence type="ECO:0000256" key="2">
    <source>
        <dbReference type="ARBA" id="ARBA00022475"/>
    </source>
</evidence>
<name>A0ABX8D1I6_9CELL</name>
<feature type="transmembrane region" description="Helical" evidence="6">
    <location>
        <begin position="98"/>
        <end position="119"/>
    </location>
</feature>
<protein>
    <recommendedName>
        <fullName evidence="9">Polysaccharide biosynthesis protein C-terminal domain-containing protein</fullName>
    </recommendedName>
</protein>
<feature type="transmembrane region" description="Helical" evidence="6">
    <location>
        <begin position="21"/>
        <end position="47"/>
    </location>
</feature>
<organism evidence="7 8">
    <name type="scientific">Cellulomonas wangleii</name>
    <dbReference type="NCBI Taxonomy" id="2816956"/>
    <lineage>
        <taxon>Bacteria</taxon>
        <taxon>Bacillati</taxon>
        <taxon>Actinomycetota</taxon>
        <taxon>Actinomycetes</taxon>
        <taxon>Micrococcales</taxon>
        <taxon>Cellulomonadaceae</taxon>
        <taxon>Cellulomonas</taxon>
    </lineage>
</organism>
<evidence type="ECO:0000256" key="3">
    <source>
        <dbReference type="ARBA" id="ARBA00022692"/>
    </source>
</evidence>
<evidence type="ECO:0000256" key="5">
    <source>
        <dbReference type="ARBA" id="ARBA00023136"/>
    </source>
</evidence>
<feature type="transmembrane region" description="Helical" evidence="6">
    <location>
        <begin position="194"/>
        <end position="217"/>
    </location>
</feature>
<sequence length="511" mass="51760">MSQGLPSPAEGQERPGTASRLGPALVAVARMAPLAVQLLATPFVIASLGASTYAVWALMITTINLLMTADLGVVSIMQRFHGVARGRGDVQMAGRVTATVLAVLGVVLVLVTLAGPLAADVVLAVVDVPPELRAEAYTAFRHTGTIAVLQLIGLAFSSYLAAHERFVAFAVVSLGARLVLAAGIVVALTTGAGLPALVVASYADAAMAVLLGAVAAARHLRREVRRPAYRAELGEMWSYAWRNQLSGLGFVAQRELDVLLAGVLLPTAAIATVTAAAPLTAAVCLAPVVLLTPLFTRLSVLAAGDPRDVAAHAHEAERTWFRLAVPYAALTLAVLPPFAAAWVGPDVSGVAGVTALLAAGYVLALATSVVALLVRAVGEPGIETGAYAAYVVVKIVTGVVAAVLLGPLGLAATGVVASLAMVLVLRRGARSLTGARGSVVDVPWALVSLAVAGAAAVGAWGVASAGVPRLAQLAVFAVIAALAAAVLLLVGRRRGTRTEGAAAPSEGSRRS</sequence>
<comment type="subcellular location">
    <subcellularLocation>
        <location evidence="1">Cell membrane</location>
        <topology evidence="1">Multi-pass membrane protein</topology>
    </subcellularLocation>
</comment>
<dbReference type="PANTHER" id="PTHR30250">
    <property type="entry name" value="PST FAMILY PREDICTED COLANIC ACID TRANSPORTER"/>
    <property type="match status" value="1"/>
</dbReference>